<name>A0A085MIV0_9BILA</name>
<organism evidence="1 2">
    <name type="scientific">Trichuris suis</name>
    <name type="common">pig whipworm</name>
    <dbReference type="NCBI Taxonomy" id="68888"/>
    <lineage>
        <taxon>Eukaryota</taxon>
        <taxon>Metazoa</taxon>
        <taxon>Ecdysozoa</taxon>
        <taxon>Nematoda</taxon>
        <taxon>Enoplea</taxon>
        <taxon>Dorylaimia</taxon>
        <taxon>Trichinellida</taxon>
        <taxon>Trichuridae</taxon>
        <taxon>Trichuris</taxon>
    </lineage>
</organism>
<protein>
    <submittedName>
        <fullName evidence="1">Uncharacterized protein</fullName>
    </submittedName>
</protein>
<evidence type="ECO:0000313" key="2">
    <source>
        <dbReference type="Proteomes" id="UP000030764"/>
    </source>
</evidence>
<proteinExistence type="predicted"/>
<gene>
    <name evidence="1" type="ORF">M513_02031</name>
</gene>
<reference evidence="1 2" key="1">
    <citation type="journal article" date="2014" name="Nat. Genet.">
        <title>Genome and transcriptome of the porcine whipworm Trichuris suis.</title>
        <authorList>
            <person name="Jex A.R."/>
            <person name="Nejsum P."/>
            <person name="Schwarz E.M."/>
            <person name="Hu L."/>
            <person name="Young N.D."/>
            <person name="Hall R.S."/>
            <person name="Korhonen P.K."/>
            <person name="Liao S."/>
            <person name="Thamsborg S."/>
            <person name="Xia J."/>
            <person name="Xu P."/>
            <person name="Wang S."/>
            <person name="Scheerlinck J.P."/>
            <person name="Hofmann A."/>
            <person name="Sternberg P.W."/>
            <person name="Wang J."/>
            <person name="Gasser R.B."/>
        </authorList>
    </citation>
    <scope>NUCLEOTIDE SEQUENCE [LARGE SCALE GENOMIC DNA]</scope>
    <source>
        <strain evidence="1">DCEP-RM93M</strain>
    </source>
</reference>
<sequence length="171" mass="19795">MFLIKPPSTIVHVKAARSLSECKRLQKTLSCHFAAEEQLCMQRWRIVNCSINKRKRISKAVFVTEVSRYNSQKTWSAELRVGASPVFSVPLPYMLKTGEGPTRKILAHSGLWPVQDYDRYRQRAHFEGLLLNNQVSAEVCIDDARLRLRRDVIILQQLFDDRNVSLPWQAL</sequence>
<dbReference type="Proteomes" id="UP000030764">
    <property type="component" value="Unassembled WGS sequence"/>
</dbReference>
<dbReference type="AlphaFoldDB" id="A0A085MIV0"/>
<dbReference type="EMBL" id="KL363190">
    <property type="protein sequence ID" value="KFD57146.1"/>
    <property type="molecule type" value="Genomic_DNA"/>
</dbReference>
<evidence type="ECO:0000313" key="1">
    <source>
        <dbReference type="EMBL" id="KFD57146.1"/>
    </source>
</evidence>
<accession>A0A085MIV0</accession>
<keyword evidence="2" id="KW-1185">Reference proteome</keyword>